<keyword evidence="2" id="KW-1185">Reference proteome</keyword>
<protein>
    <submittedName>
        <fullName evidence="1">Uncharacterized protein</fullName>
    </submittedName>
</protein>
<dbReference type="EMBL" id="CP059265">
    <property type="protein sequence ID" value="QLQ31722.1"/>
    <property type="molecule type" value="Genomic_DNA"/>
</dbReference>
<evidence type="ECO:0000313" key="2">
    <source>
        <dbReference type="Proteomes" id="UP000510621"/>
    </source>
</evidence>
<dbReference type="AlphaFoldDB" id="A0A7L6ARK9"/>
<name>A0A7L6ARK9_9GAMM</name>
<proteinExistence type="predicted"/>
<reference evidence="1" key="1">
    <citation type="submission" date="2020-06" db="EMBL/GenBank/DDBJ databases">
        <title>Analysis procedures for assessing recovery of high quality, complete, closed genomes from Nanopore long read metagenome sequencing.</title>
        <authorList>
            <person name="Bessarab I."/>
            <person name="Arumugam K."/>
            <person name="Haryono M."/>
            <person name="Liu X."/>
            <person name="Roy S."/>
            <person name="Zuniga-Montanez R.E."/>
            <person name="Qiu G."/>
            <person name="Drautz-Moses D.I."/>
            <person name="Law Y.Y."/>
            <person name="Wuertz S."/>
            <person name="Lauro F.M."/>
            <person name="Huson D.H."/>
            <person name="Williams R.B."/>
        </authorList>
    </citation>
    <scope>NUCLEOTIDE SEQUENCE [LARGE SCALE GENOMIC DNA]</scope>
    <source>
        <strain evidence="1">SSD2</strain>
    </source>
</reference>
<organism evidence="1 2">
    <name type="scientific">Candidatus Thiothrix singaporensis</name>
    <dbReference type="NCBI Taxonomy" id="2799669"/>
    <lineage>
        <taxon>Bacteria</taxon>
        <taxon>Pseudomonadati</taxon>
        <taxon>Pseudomonadota</taxon>
        <taxon>Gammaproteobacteria</taxon>
        <taxon>Thiotrichales</taxon>
        <taxon>Thiotrichaceae</taxon>
        <taxon>Thiothrix</taxon>
    </lineage>
</organism>
<sequence>MGSMVIPAEAFGLASSAETGSPAMRKLLPALFHRDASVDSGAITHQKHETSAHTRPAARIARTVPGRG</sequence>
<gene>
    <name evidence="1" type="ORF">HZT40_09095</name>
</gene>
<dbReference type="Proteomes" id="UP000510621">
    <property type="component" value="Chromosome"/>
</dbReference>
<dbReference type="KEGG" id="this:HZT40_09095"/>
<evidence type="ECO:0000313" key="1">
    <source>
        <dbReference type="EMBL" id="QLQ31722.1"/>
    </source>
</evidence>
<accession>A0A7L6ARK9</accession>